<dbReference type="STRING" id="360411.AC812_13495"/>
<dbReference type="InterPro" id="IPR045462">
    <property type="entry name" value="aa-tRNA-synth_I_cd-bd"/>
</dbReference>
<evidence type="ECO:0000256" key="9">
    <source>
        <dbReference type="ARBA" id="ARBA00023146"/>
    </source>
</evidence>
<dbReference type="GO" id="GO:0000049">
    <property type="term" value="F:tRNA binding"/>
    <property type="evidence" value="ECO:0007669"/>
    <property type="project" value="InterPro"/>
</dbReference>
<keyword evidence="2 10" id="KW-0963">Cytoplasm</keyword>
<dbReference type="OrthoDB" id="9807503at2"/>
<protein>
    <recommendedName>
        <fullName evidence="10">Glutamate--tRNA ligase</fullName>
        <ecNumber evidence="10">6.1.1.17</ecNumber>
    </recommendedName>
    <alternativeName>
        <fullName evidence="10">Glutamyl-tRNA synthetase</fullName>
        <shortName evidence="10">GluRS</shortName>
    </alternativeName>
</protein>
<dbReference type="PATRIC" id="fig|360411.5.peg.2390"/>
<dbReference type="Proteomes" id="UP000050514">
    <property type="component" value="Unassembled WGS sequence"/>
</dbReference>
<keyword evidence="7 10" id="KW-0067">ATP-binding</keyword>
<dbReference type="InterPro" id="IPR004527">
    <property type="entry name" value="Glu-tRNA-ligase_bac/mito"/>
</dbReference>
<feature type="domain" description="Aminoacyl-tRNA synthetase class I anticodon-binding" evidence="12">
    <location>
        <begin position="346"/>
        <end position="489"/>
    </location>
</feature>
<evidence type="ECO:0000256" key="10">
    <source>
        <dbReference type="HAMAP-Rule" id="MF_00022"/>
    </source>
</evidence>
<feature type="short sequence motif" description="'KMSKS' region" evidence="10">
    <location>
        <begin position="256"/>
        <end position="260"/>
    </location>
</feature>
<dbReference type="Gene3D" id="1.10.10.350">
    <property type="match status" value="1"/>
</dbReference>
<evidence type="ECO:0000256" key="7">
    <source>
        <dbReference type="ARBA" id="ARBA00022840"/>
    </source>
</evidence>
<accession>A0A0P6XX12</accession>
<dbReference type="HAMAP" id="MF_00022">
    <property type="entry name" value="Glu_tRNA_synth_type1"/>
    <property type="match status" value="1"/>
</dbReference>
<comment type="function">
    <text evidence="10">Catalyzes the attachment of glutamate to tRNA(Glu) in a two-step reaction: glutamate is first activated by ATP to form Glu-AMP and then transferred to the acceptor end of tRNA(Glu).</text>
</comment>
<evidence type="ECO:0000313" key="14">
    <source>
        <dbReference type="Proteomes" id="UP000050514"/>
    </source>
</evidence>
<evidence type="ECO:0000256" key="3">
    <source>
        <dbReference type="ARBA" id="ARBA00022598"/>
    </source>
</evidence>
<dbReference type="PANTHER" id="PTHR43311:SF2">
    <property type="entry name" value="GLUTAMATE--TRNA LIGASE, MITOCHONDRIAL-RELATED"/>
    <property type="match status" value="1"/>
</dbReference>
<evidence type="ECO:0000256" key="8">
    <source>
        <dbReference type="ARBA" id="ARBA00022917"/>
    </source>
</evidence>
<dbReference type="Gene3D" id="1.10.8.70">
    <property type="entry name" value="Glutamate-tRNA synthetase, class I, anticodon-binding domain 1"/>
    <property type="match status" value="1"/>
</dbReference>
<dbReference type="GO" id="GO:0005524">
    <property type="term" value="F:ATP binding"/>
    <property type="evidence" value="ECO:0007669"/>
    <property type="project" value="UniProtKB-UniRule"/>
</dbReference>
<dbReference type="EC" id="6.1.1.17" evidence="10"/>
<name>A0A0P6XX12_9CHLR</name>
<feature type="binding site" evidence="10">
    <location>
        <position position="259"/>
    </location>
    <ligand>
        <name>ATP</name>
        <dbReference type="ChEBI" id="CHEBI:30616"/>
    </ligand>
</feature>
<evidence type="ECO:0000256" key="6">
    <source>
        <dbReference type="ARBA" id="ARBA00022833"/>
    </source>
</evidence>
<dbReference type="InterPro" id="IPR008925">
    <property type="entry name" value="aa_tRNA-synth_I_cd-bd_sf"/>
</dbReference>
<dbReference type="AlphaFoldDB" id="A0A0P6XX12"/>
<keyword evidence="8 10" id="KW-0648">Protein biosynthesis</keyword>
<gene>
    <name evidence="10" type="primary">gltX</name>
    <name evidence="13" type="ORF">AC812_13495</name>
</gene>
<dbReference type="SUPFAM" id="SSF52374">
    <property type="entry name" value="Nucleotidylyl transferase"/>
    <property type="match status" value="1"/>
</dbReference>
<dbReference type="GO" id="GO:0008270">
    <property type="term" value="F:zinc ion binding"/>
    <property type="evidence" value="ECO:0007669"/>
    <property type="project" value="InterPro"/>
</dbReference>
<keyword evidence="14" id="KW-1185">Reference proteome</keyword>
<keyword evidence="4" id="KW-0479">Metal-binding</keyword>
<dbReference type="InterPro" id="IPR033910">
    <property type="entry name" value="GluRS_core"/>
</dbReference>
<keyword evidence="6" id="KW-0862">Zinc</keyword>
<dbReference type="SUPFAM" id="SSF48163">
    <property type="entry name" value="An anticodon-binding domain of class I aminoacyl-tRNA synthetases"/>
    <property type="match status" value="1"/>
</dbReference>
<evidence type="ECO:0000256" key="2">
    <source>
        <dbReference type="ARBA" id="ARBA00022490"/>
    </source>
</evidence>
<evidence type="ECO:0000259" key="12">
    <source>
        <dbReference type="Pfam" id="PF19269"/>
    </source>
</evidence>
<comment type="catalytic activity">
    <reaction evidence="10">
        <text>tRNA(Glu) + L-glutamate + ATP = L-glutamyl-tRNA(Glu) + AMP + diphosphate</text>
        <dbReference type="Rhea" id="RHEA:23540"/>
        <dbReference type="Rhea" id="RHEA-COMP:9663"/>
        <dbReference type="Rhea" id="RHEA-COMP:9680"/>
        <dbReference type="ChEBI" id="CHEBI:29985"/>
        <dbReference type="ChEBI" id="CHEBI:30616"/>
        <dbReference type="ChEBI" id="CHEBI:33019"/>
        <dbReference type="ChEBI" id="CHEBI:78442"/>
        <dbReference type="ChEBI" id="CHEBI:78520"/>
        <dbReference type="ChEBI" id="CHEBI:456215"/>
        <dbReference type="EC" id="6.1.1.17"/>
    </reaction>
</comment>
<evidence type="ECO:0000256" key="5">
    <source>
        <dbReference type="ARBA" id="ARBA00022741"/>
    </source>
</evidence>
<dbReference type="InterPro" id="IPR020058">
    <property type="entry name" value="Glu/Gln-tRNA-synth_Ib_cat-dom"/>
</dbReference>
<comment type="caution">
    <text evidence="10">Lacks conserved residue(s) required for the propagation of feature annotation.</text>
</comment>
<dbReference type="CDD" id="cd00808">
    <property type="entry name" value="GluRS_core"/>
    <property type="match status" value="1"/>
</dbReference>
<dbReference type="NCBIfam" id="TIGR00464">
    <property type="entry name" value="gltX_bact"/>
    <property type="match status" value="1"/>
</dbReference>
<dbReference type="GO" id="GO:0005737">
    <property type="term" value="C:cytoplasm"/>
    <property type="evidence" value="ECO:0007669"/>
    <property type="project" value="UniProtKB-SubCell"/>
</dbReference>
<comment type="caution">
    <text evidence="13">The sequence shown here is derived from an EMBL/GenBank/DDBJ whole genome shotgun (WGS) entry which is preliminary data.</text>
</comment>
<organism evidence="13 14">
    <name type="scientific">Bellilinea caldifistulae</name>
    <dbReference type="NCBI Taxonomy" id="360411"/>
    <lineage>
        <taxon>Bacteria</taxon>
        <taxon>Bacillati</taxon>
        <taxon>Chloroflexota</taxon>
        <taxon>Anaerolineae</taxon>
        <taxon>Anaerolineales</taxon>
        <taxon>Anaerolineaceae</taxon>
        <taxon>Bellilinea</taxon>
    </lineage>
</organism>
<comment type="subcellular location">
    <subcellularLocation>
        <location evidence="10">Cytoplasm</location>
    </subcellularLocation>
</comment>
<dbReference type="InterPro" id="IPR001412">
    <property type="entry name" value="aa-tRNA-synth_I_CS"/>
</dbReference>
<evidence type="ECO:0000256" key="1">
    <source>
        <dbReference type="ARBA" id="ARBA00007894"/>
    </source>
</evidence>
<keyword evidence="9 10" id="KW-0030">Aminoacyl-tRNA synthetase</keyword>
<comment type="subunit">
    <text evidence="10">Monomer.</text>
</comment>
<dbReference type="InterPro" id="IPR049940">
    <property type="entry name" value="GluQ/Sye"/>
</dbReference>
<dbReference type="InterPro" id="IPR020752">
    <property type="entry name" value="Glu-tRNA-synth_I_codon-bd_sub1"/>
</dbReference>
<reference evidence="13 14" key="1">
    <citation type="submission" date="2015-07" db="EMBL/GenBank/DDBJ databases">
        <title>Draft genome of Bellilinea caldifistulae DSM 17877.</title>
        <authorList>
            <person name="Hemp J."/>
            <person name="Ward L.M."/>
            <person name="Pace L.A."/>
            <person name="Fischer W.W."/>
        </authorList>
    </citation>
    <scope>NUCLEOTIDE SEQUENCE [LARGE SCALE GENOMIC DNA]</scope>
    <source>
        <strain evidence="13 14">GOMI-1</strain>
    </source>
</reference>
<dbReference type="InterPro" id="IPR014729">
    <property type="entry name" value="Rossmann-like_a/b/a_fold"/>
</dbReference>
<dbReference type="EMBL" id="LGHJ01000019">
    <property type="protein sequence ID" value="KPL73804.1"/>
    <property type="molecule type" value="Genomic_DNA"/>
</dbReference>
<evidence type="ECO:0000256" key="4">
    <source>
        <dbReference type="ARBA" id="ARBA00022723"/>
    </source>
</evidence>
<proteinExistence type="inferred from homology"/>
<dbReference type="GO" id="GO:0006424">
    <property type="term" value="P:glutamyl-tRNA aminoacylation"/>
    <property type="evidence" value="ECO:0007669"/>
    <property type="project" value="UniProtKB-UniRule"/>
</dbReference>
<feature type="short sequence motif" description="'HIGH' region" evidence="10">
    <location>
        <begin position="14"/>
        <end position="24"/>
    </location>
</feature>
<comment type="similarity">
    <text evidence="1 10">Belongs to the class-I aminoacyl-tRNA synthetase family. Glutamate--tRNA ligase type 1 subfamily.</text>
</comment>
<dbReference type="PRINTS" id="PR00987">
    <property type="entry name" value="TRNASYNTHGLU"/>
</dbReference>
<dbReference type="FunFam" id="3.40.50.620:FF:000045">
    <property type="entry name" value="Glutamate--tRNA ligase, mitochondrial"/>
    <property type="match status" value="1"/>
</dbReference>
<dbReference type="Gene3D" id="3.40.50.620">
    <property type="entry name" value="HUPs"/>
    <property type="match status" value="1"/>
</dbReference>
<dbReference type="GO" id="GO:0004818">
    <property type="term" value="F:glutamate-tRNA ligase activity"/>
    <property type="evidence" value="ECO:0007669"/>
    <property type="project" value="UniProtKB-UniRule"/>
</dbReference>
<dbReference type="InterPro" id="IPR020751">
    <property type="entry name" value="aa-tRNA-synth_I_codon-bd_sub2"/>
</dbReference>
<sequence length="502" mass="57069">MVESLSPVRVRFAPSPTGHLHIGGARTALYNYLIARKTGGQFILRIEDTDRKRYVAGAEEEIIQGLRWLGLEWDEGPDKGGPYAPYRQSQRKEIYQQYAQQLIEEGKAYYCFCSPQRLEAVRQEQLSRKESPRYNGTCRRLEPGEAKARAMAGEPYVIRFKTPQEGTTTVTDLLRGEITVENRVLDDYILVKSDGLALYHLAAAVDDHLMKITHVIRGSEWLPTFPLHGLIHRAFGWQEPVWVHLSVFLKPSGKGKMSKRESAELIKDGYSIFIKDLQGLGYLPEAVVNWIALMGWSYDDHTEFFTMADLIEKFSLERLNPAPAAINFTKFDHFNGLHIRHLPIEELAKRVKPFLVEKGYSVSDETLLKVTPLIQERLHTLDEAPEIAGFFFVEDVQPVPEELLVKDLSVKQSYELAERILAILKELPDMQVSTTEPPMRQLVEETGLKPAQVFGLIRVAVTGQKVSPPLFESMEIIGKNTVIKRMEKAVVLLKQMKEQSPA</sequence>
<dbReference type="Pfam" id="PF19269">
    <property type="entry name" value="Anticodon_2"/>
    <property type="match status" value="1"/>
</dbReference>
<dbReference type="PANTHER" id="PTHR43311">
    <property type="entry name" value="GLUTAMATE--TRNA LIGASE"/>
    <property type="match status" value="1"/>
</dbReference>
<dbReference type="RefSeq" id="WP_061917339.1">
    <property type="nucleotide sequence ID" value="NZ_DF967971.1"/>
</dbReference>
<dbReference type="PROSITE" id="PS00178">
    <property type="entry name" value="AA_TRNA_LIGASE_I"/>
    <property type="match status" value="1"/>
</dbReference>
<keyword evidence="3 10" id="KW-0436">Ligase</keyword>
<evidence type="ECO:0000313" key="13">
    <source>
        <dbReference type="EMBL" id="KPL73804.1"/>
    </source>
</evidence>
<dbReference type="Pfam" id="PF00749">
    <property type="entry name" value="tRNA-synt_1c"/>
    <property type="match status" value="1"/>
</dbReference>
<evidence type="ECO:0000259" key="11">
    <source>
        <dbReference type="Pfam" id="PF00749"/>
    </source>
</evidence>
<dbReference type="InterPro" id="IPR000924">
    <property type="entry name" value="Glu/Gln-tRNA-synth"/>
</dbReference>
<keyword evidence="5 10" id="KW-0547">Nucleotide-binding</keyword>
<feature type="domain" description="Glutamyl/glutaminyl-tRNA synthetase class Ib catalytic" evidence="11">
    <location>
        <begin position="8"/>
        <end position="331"/>
    </location>
</feature>